<proteinExistence type="predicted"/>
<dbReference type="AlphaFoldDB" id="A0AAP0I062"/>
<dbReference type="EMBL" id="JBBNAE010000008">
    <property type="protein sequence ID" value="KAK9102855.1"/>
    <property type="molecule type" value="Genomic_DNA"/>
</dbReference>
<evidence type="ECO:0000313" key="1">
    <source>
        <dbReference type="EMBL" id="KAK9102855.1"/>
    </source>
</evidence>
<evidence type="ECO:0000313" key="2">
    <source>
        <dbReference type="Proteomes" id="UP001417504"/>
    </source>
</evidence>
<gene>
    <name evidence="1" type="ORF">Sjap_020109</name>
</gene>
<sequence>MSVHLGCDYMLMHGLACDSDRVDRSRMSLQLARGIRGTLGVKRHVRDEVEVNNYDDRIQVESSSEPYNMDACGIIDEINLHRKDGEPEVVKEIETILPDYDSDEYSYEDDTLAEYDSN</sequence>
<organism evidence="1 2">
    <name type="scientific">Stephania japonica</name>
    <dbReference type="NCBI Taxonomy" id="461633"/>
    <lineage>
        <taxon>Eukaryota</taxon>
        <taxon>Viridiplantae</taxon>
        <taxon>Streptophyta</taxon>
        <taxon>Embryophyta</taxon>
        <taxon>Tracheophyta</taxon>
        <taxon>Spermatophyta</taxon>
        <taxon>Magnoliopsida</taxon>
        <taxon>Ranunculales</taxon>
        <taxon>Menispermaceae</taxon>
        <taxon>Menispermoideae</taxon>
        <taxon>Cissampelideae</taxon>
        <taxon>Stephania</taxon>
    </lineage>
</organism>
<reference evidence="1 2" key="1">
    <citation type="submission" date="2024-01" db="EMBL/GenBank/DDBJ databases">
        <title>Genome assemblies of Stephania.</title>
        <authorList>
            <person name="Yang L."/>
        </authorList>
    </citation>
    <scope>NUCLEOTIDE SEQUENCE [LARGE SCALE GENOMIC DNA]</scope>
    <source>
        <strain evidence="1">QJT</strain>
        <tissue evidence="1">Leaf</tissue>
    </source>
</reference>
<name>A0AAP0I062_9MAGN</name>
<dbReference type="Proteomes" id="UP001417504">
    <property type="component" value="Unassembled WGS sequence"/>
</dbReference>
<comment type="caution">
    <text evidence="1">The sequence shown here is derived from an EMBL/GenBank/DDBJ whole genome shotgun (WGS) entry which is preliminary data.</text>
</comment>
<protein>
    <submittedName>
        <fullName evidence="1">Uncharacterized protein</fullName>
    </submittedName>
</protein>
<keyword evidence="2" id="KW-1185">Reference proteome</keyword>
<accession>A0AAP0I062</accession>